<gene>
    <name evidence="2" type="ORF">LS81_006320</name>
</gene>
<reference evidence="2 3" key="1">
    <citation type="journal article" date="2014" name="Genome Announc.">
        <title>Draft genome sequences of eight enterohepatic helicobacter species isolated from both laboratory and wild rodents.</title>
        <authorList>
            <person name="Sheh A."/>
            <person name="Shen Z."/>
            <person name="Fox J.G."/>
        </authorList>
    </citation>
    <scope>NUCLEOTIDE SEQUENCE [LARGE SCALE GENOMIC DNA]</scope>
    <source>
        <strain evidence="2 3">ATCC 700114</strain>
    </source>
</reference>
<sequence>MILLTFISGGGMQIYGMLLKFHLCNNTSGIHFGLTQNIIIFVMTSLLIGLLLVDIMACSPFVILGAMLKESIMNNGILAR</sequence>
<dbReference type="Proteomes" id="UP000029878">
    <property type="component" value="Unassembled WGS sequence"/>
</dbReference>
<dbReference type="EMBL" id="JRPL02000013">
    <property type="protein sequence ID" value="TLD82959.1"/>
    <property type="molecule type" value="Genomic_DNA"/>
</dbReference>
<protein>
    <submittedName>
        <fullName evidence="2">Uncharacterized protein</fullName>
    </submittedName>
</protein>
<evidence type="ECO:0000313" key="2">
    <source>
        <dbReference type="EMBL" id="TLD82959.1"/>
    </source>
</evidence>
<evidence type="ECO:0000256" key="1">
    <source>
        <dbReference type="SAM" id="Phobius"/>
    </source>
</evidence>
<proteinExistence type="predicted"/>
<feature type="transmembrane region" description="Helical" evidence="1">
    <location>
        <begin position="38"/>
        <end position="64"/>
    </location>
</feature>
<name>A0A4U8SAD8_9HELI</name>
<comment type="caution">
    <text evidence="2">The sequence shown here is derived from an EMBL/GenBank/DDBJ whole genome shotgun (WGS) entry which is preliminary data.</text>
</comment>
<dbReference type="AlphaFoldDB" id="A0A4U8SAD8"/>
<keyword evidence="1" id="KW-0812">Transmembrane</keyword>
<accession>A0A4U8SAD8</accession>
<keyword evidence="1" id="KW-0472">Membrane</keyword>
<organism evidence="2 3">
    <name type="scientific">Helicobacter trogontum</name>
    <dbReference type="NCBI Taxonomy" id="50960"/>
    <lineage>
        <taxon>Bacteria</taxon>
        <taxon>Pseudomonadati</taxon>
        <taxon>Campylobacterota</taxon>
        <taxon>Epsilonproteobacteria</taxon>
        <taxon>Campylobacterales</taxon>
        <taxon>Helicobacteraceae</taxon>
        <taxon>Helicobacter</taxon>
    </lineage>
</organism>
<keyword evidence="1" id="KW-1133">Transmembrane helix</keyword>
<evidence type="ECO:0000313" key="3">
    <source>
        <dbReference type="Proteomes" id="UP000029878"/>
    </source>
</evidence>